<dbReference type="InterPro" id="IPR014729">
    <property type="entry name" value="Rossmann-like_a/b/a_fold"/>
</dbReference>
<evidence type="ECO:0000256" key="9">
    <source>
        <dbReference type="ARBA" id="ARBA00023027"/>
    </source>
</evidence>
<keyword evidence="5 11" id="KW-0808">Transferase</keyword>
<evidence type="ECO:0000256" key="1">
    <source>
        <dbReference type="ARBA" id="ARBA00002324"/>
    </source>
</evidence>
<evidence type="ECO:0000256" key="7">
    <source>
        <dbReference type="ARBA" id="ARBA00022741"/>
    </source>
</evidence>
<dbReference type="SUPFAM" id="SSF52374">
    <property type="entry name" value="Nucleotidylyl transferase"/>
    <property type="match status" value="1"/>
</dbReference>
<keyword evidence="9 11" id="KW-0520">NAD</keyword>
<dbReference type="NCBIfam" id="TIGR00482">
    <property type="entry name" value="nicotinate (nicotinamide) nucleotide adenylyltransferase"/>
    <property type="match status" value="1"/>
</dbReference>
<organism evidence="13 14">
    <name type="scientific">Glaciimonas soli</name>
    <dbReference type="NCBI Taxonomy" id="2590999"/>
    <lineage>
        <taxon>Bacteria</taxon>
        <taxon>Pseudomonadati</taxon>
        <taxon>Pseudomonadota</taxon>
        <taxon>Betaproteobacteria</taxon>
        <taxon>Burkholderiales</taxon>
        <taxon>Oxalobacteraceae</taxon>
        <taxon>Glaciimonas</taxon>
    </lineage>
</organism>
<proteinExistence type="inferred from homology"/>
<dbReference type="HAMAP" id="MF_00244">
    <property type="entry name" value="NaMN_adenylyltr"/>
    <property type="match status" value="1"/>
</dbReference>
<dbReference type="PANTHER" id="PTHR39321">
    <property type="entry name" value="NICOTINATE-NUCLEOTIDE ADENYLYLTRANSFERASE-RELATED"/>
    <property type="match status" value="1"/>
</dbReference>
<evidence type="ECO:0000256" key="5">
    <source>
        <dbReference type="ARBA" id="ARBA00022679"/>
    </source>
</evidence>
<comment type="function">
    <text evidence="1 11">Catalyzes the reversible adenylation of nicotinate mononucleotide (NaMN) to nicotinic acid adenine dinucleotide (NaAD).</text>
</comment>
<dbReference type="NCBIfam" id="NF005410">
    <property type="entry name" value="PRK06973.1"/>
    <property type="match status" value="1"/>
</dbReference>
<evidence type="ECO:0000256" key="8">
    <source>
        <dbReference type="ARBA" id="ARBA00022840"/>
    </source>
</evidence>
<dbReference type="InterPro" id="IPR005248">
    <property type="entry name" value="NadD/NMNAT"/>
</dbReference>
<dbReference type="GO" id="GO:0009435">
    <property type="term" value="P:NAD+ biosynthetic process"/>
    <property type="evidence" value="ECO:0007669"/>
    <property type="project" value="UniProtKB-UniRule"/>
</dbReference>
<evidence type="ECO:0000256" key="2">
    <source>
        <dbReference type="ARBA" id="ARBA00005019"/>
    </source>
</evidence>
<evidence type="ECO:0000256" key="3">
    <source>
        <dbReference type="ARBA" id="ARBA00009014"/>
    </source>
</evidence>
<evidence type="ECO:0000256" key="10">
    <source>
        <dbReference type="ARBA" id="ARBA00048721"/>
    </source>
</evidence>
<keyword evidence="14" id="KW-1185">Reference proteome</keyword>
<evidence type="ECO:0000256" key="6">
    <source>
        <dbReference type="ARBA" id="ARBA00022695"/>
    </source>
</evidence>
<dbReference type="AlphaFoldDB" id="A0A843YK38"/>
<comment type="catalytic activity">
    <reaction evidence="10 11">
        <text>nicotinate beta-D-ribonucleotide + ATP + H(+) = deamido-NAD(+) + diphosphate</text>
        <dbReference type="Rhea" id="RHEA:22860"/>
        <dbReference type="ChEBI" id="CHEBI:15378"/>
        <dbReference type="ChEBI" id="CHEBI:30616"/>
        <dbReference type="ChEBI" id="CHEBI:33019"/>
        <dbReference type="ChEBI" id="CHEBI:57502"/>
        <dbReference type="ChEBI" id="CHEBI:58437"/>
        <dbReference type="EC" id="2.7.7.18"/>
    </reaction>
</comment>
<evidence type="ECO:0000256" key="11">
    <source>
        <dbReference type="HAMAP-Rule" id="MF_00244"/>
    </source>
</evidence>
<evidence type="ECO:0000313" key="14">
    <source>
        <dbReference type="Proteomes" id="UP000451565"/>
    </source>
</evidence>
<feature type="domain" description="Cytidyltransferase-like" evidence="12">
    <location>
        <begin position="17"/>
        <end position="206"/>
    </location>
</feature>
<dbReference type="EC" id="2.7.7.18" evidence="11"/>
<dbReference type="PANTHER" id="PTHR39321:SF3">
    <property type="entry name" value="PHOSPHOPANTETHEINE ADENYLYLTRANSFERASE"/>
    <property type="match status" value="1"/>
</dbReference>
<dbReference type="InterPro" id="IPR004821">
    <property type="entry name" value="Cyt_trans-like"/>
</dbReference>
<dbReference type="UniPathway" id="UPA00253">
    <property type="reaction ID" value="UER00332"/>
</dbReference>
<reference evidence="13 14" key="1">
    <citation type="submission" date="2019-10" db="EMBL/GenBank/DDBJ databases">
        <title>Glaciimonas soli sp. nov., a psychrophilic bacterium isolated from the forest soil of a high elevation mountain in Taiwan.</title>
        <authorList>
            <person name="Wang L.-T."/>
            <person name="Shieh W.Y."/>
        </authorList>
    </citation>
    <scope>NUCLEOTIDE SEQUENCE [LARGE SCALE GENOMIC DNA]</scope>
    <source>
        <strain evidence="13 14">GS1</strain>
    </source>
</reference>
<name>A0A843YK38_9BURK</name>
<dbReference type="GO" id="GO:0005524">
    <property type="term" value="F:ATP binding"/>
    <property type="evidence" value="ECO:0007669"/>
    <property type="project" value="UniProtKB-KW"/>
</dbReference>
<keyword evidence="4 11" id="KW-0662">Pyridine nucleotide biosynthesis</keyword>
<evidence type="ECO:0000259" key="12">
    <source>
        <dbReference type="Pfam" id="PF01467"/>
    </source>
</evidence>
<dbReference type="Proteomes" id="UP000451565">
    <property type="component" value="Unassembled WGS sequence"/>
</dbReference>
<dbReference type="CDD" id="cd02165">
    <property type="entry name" value="NMNAT"/>
    <property type="match status" value="1"/>
</dbReference>
<evidence type="ECO:0000313" key="13">
    <source>
        <dbReference type="EMBL" id="MQR00159.1"/>
    </source>
</evidence>
<comment type="caution">
    <text evidence="13">The sequence shown here is derived from an EMBL/GenBank/DDBJ whole genome shotgun (WGS) entry which is preliminary data.</text>
</comment>
<comment type="pathway">
    <text evidence="2 11">Cofactor biosynthesis; NAD(+) biosynthesis; deamido-NAD(+) from nicotinate D-ribonucleotide: step 1/1.</text>
</comment>
<keyword evidence="7 11" id="KW-0547">Nucleotide-binding</keyword>
<dbReference type="RefSeq" id="WP_153233671.1">
    <property type="nucleotide sequence ID" value="NZ_WINI01000001.1"/>
</dbReference>
<dbReference type="Gene3D" id="3.40.50.620">
    <property type="entry name" value="HUPs"/>
    <property type="match status" value="1"/>
</dbReference>
<keyword evidence="8 11" id="KW-0067">ATP-binding</keyword>
<gene>
    <name evidence="11" type="primary">nadD</name>
    <name evidence="13" type="ORF">GEV47_05615</name>
</gene>
<dbReference type="OrthoDB" id="5295945at2"/>
<sequence>MTAKTHPTPEHRRCIAVLGGSFDPVHNGHVALANYFVTLLHPDQLRVIPAGNPWQKHGLEASSADRVEMVKRAFGVVNTVVNAQQTVEVMIDQQEIQRHTATYTIDTLKALRSELGPDTSIIFLMGADQLLHLNTWQGWDELFAYAHLGVASRPGFAMDADQVPPEVKREFTRRAATPEQIRQSAHGLTYLAENLFIDISSTEIRTALRNTSSNTSGSESGSTQKPDALIPKAVLDYIELHHLYKN</sequence>
<protein>
    <recommendedName>
        <fullName evidence="11">Probable nicotinate-nucleotide adenylyltransferase</fullName>
        <ecNumber evidence="11">2.7.7.18</ecNumber>
    </recommendedName>
    <alternativeName>
        <fullName evidence="11">Deamido-NAD(+) diphosphorylase</fullName>
    </alternativeName>
    <alternativeName>
        <fullName evidence="11">Deamido-NAD(+) pyrophosphorylase</fullName>
    </alternativeName>
    <alternativeName>
        <fullName evidence="11">Nicotinate mononucleotide adenylyltransferase</fullName>
        <shortName evidence="11">NaMN adenylyltransferase</shortName>
    </alternativeName>
</protein>
<comment type="similarity">
    <text evidence="3 11">Belongs to the NadD family.</text>
</comment>
<keyword evidence="6 11" id="KW-0548">Nucleotidyltransferase</keyword>
<dbReference type="GO" id="GO:0004515">
    <property type="term" value="F:nicotinate-nucleotide adenylyltransferase activity"/>
    <property type="evidence" value="ECO:0007669"/>
    <property type="project" value="UniProtKB-UniRule"/>
</dbReference>
<accession>A0A843YK38</accession>
<dbReference type="Pfam" id="PF01467">
    <property type="entry name" value="CTP_transf_like"/>
    <property type="match status" value="1"/>
</dbReference>
<dbReference type="EMBL" id="WINI01000001">
    <property type="protein sequence ID" value="MQR00159.1"/>
    <property type="molecule type" value="Genomic_DNA"/>
</dbReference>
<evidence type="ECO:0000256" key="4">
    <source>
        <dbReference type="ARBA" id="ARBA00022642"/>
    </source>
</evidence>